<organism evidence="10 11">
    <name type="scientific">Luteolibacter algae</name>
    <dbReference type="NCBI Taxonomy" id="454151"/>
    <lineage>
        <taxon>Bacteria</taxon>
        <taxon>Pseudomonadati</taxon>
        <taxon>Verrucomicrobiota</taxon>
        <taxon>Verrucomicrobiia</taxon>
        <taxon>Verrucomicrobiales</taxon>
        <taxon>Verrucomicrobiaceae</taxon>
        <taxon>Luteolibacter</taxon>
    </lineage>
</organism>
<comment type="similarity">
    <text evidence="9">Belongs to the PanD family.</text>
</comment>
<comment type="subcellular location">
    <subcellularLocation>
        <location evidence="9">Cytoplasm</location>
    </subcellularLocation>
</comment>
<proteinExistence type="inferred from homology"/>
<dbReference type="Pfam" id="PF02261">
    <property type="entry name" value="Asp_decarbox"/>
    <property type="match status" value="1"/>
</dbReference>
<comment type="pathway">
    <text evidence="9">Cofactor biosynthesis; (R)-pantothenate biosynthesis; beta-alanine from L-aspartate: step 1/1.</text>
</comment>
<evidence type="ECO:0000256" key="3">
    <source>
        <dbReference type="ARBA" id="ARBA00022793"/>
    </source>
</evidence>
<keyword evidence="4 9" id="KW-0068">Autocatalytic cleavage</keyword>
<keyword evidence="3 9" id="KW-0210">Decarboxylase</keyword>
<comment type="caution">
    <text evidence="10">The sequence shown here is derived from an EMBL/GenBank/DDBJ whole genome shotgun (WGS) entry which is preliminary data.</text>
</comment>
<dbReference type="Proteomes" id="UP001597375">
    <property type="component" value="Unassembled WGS sequence"/>
</dbReference>
<evidence type="ECO:0000256" key="6">
    <source>
        <dbReference type="ARBA" id="ARBA00023239"/>
    </source>
</evidence>
<dbReference type="InterPro" id="IPR009010">
    <property type="entry name" value="Asp_de-COase-like_dom_sf"/>
</dbReference>
<comment type="cofactor">
    <cofactor evidence="9">
        <name>pyruvate</name>
        <dbReference type="ChEBI" id="CHEBI:15361"/>
    </cofactor>
    <text evidence="9">Binds 1 pyruvoyl group covalently per subunit.</text>
</comment>
<evidence type="ECO:0000313" key="10">
    <source>
        <dbReference type="EMBL" id="MFD2256475.1"/>
    </source>
</evidence>
<feature type="binding site" evidence="9">
    <location>
        <position position="67"/>
    </location>
    <ligand>
        <name>substrate</name>
    </ligand>
</feature>
<evidence type="ECO:0000256" key="5">
    <source>
        <dbReference type="ARBA" id="ARBA00023145"/>
    </source>
</evidence>
<feature type="chain" id="PRO_5044947474" description="Aspartate 1-decarboxylase alpha chain" evidence="9">
    <location>
        <begin position="35"/>
        <end position="124"/>
    </location>
</feature>
<comment type="PTM">
    <text evidence="9">Is synthesized initially as an inactive proenzyme, which is activated by self-cleavage at a specific serine bond to produce a beta-subunit with a hydroxyl group at its C-terminus and an alpha-subunit with a pyruvoyl group at its N-terminus.</text>
</comment>
<evidence type="ECO:0000313" key="11">
    <source>
        <dbReference type="Proteomes" id="UP001597375"/>
    </source>
</evidence>
<evidence type="ECO:0000256" key="9">
    <source>
        <dbReference type="HAMAP-Rule" id="MF_00446"/>
    </source>
</evidence>
<dbReference type="RefSeq" id="WP_386819729.1">
    <property type="nucleotide sequence ID" value="NZ_JBHUIT010000008.1"/>
</dbReference>
<feature type="modified residue" description="Pyruvic acid (Ser)" evidence="9">
    <location>
        <position position="35"/>
    </location>
</feature>
<comment type="catalytic activity">
    <reaction evidence="9">
        <text>L-aspartate + H(+) = beta-alanine + CO2</text>
        <dbReference type="Rhea" id="RHEA:19497"/>
        <dbReference type="ChEBI" id="CHEBI:15378"/>
        <dbReference type="ChEBI" id="CHEBI:16526"/>
        <dbReference type="ChEBI" id="CHEBI:29991"/>
        <dbReference type="ChEBI" id="CHEBI:57966"/>
        <dbReference type="EC" id="4.1.1.11"/>
    </reaction>
</comment>
<name>A0ABW5D6U1_9BACT</name>
<keyword evidence="1 9" id="KW-0963">Cytoplasm</keyword>
<dbReference type="InterPro" id="IPR003190">
    <property type="entry name" value="Asp_decarbox"/>
</dbReference>
<evidence type="ECO:0000256" key="2">
    <source>
        <dbReference type="ARBA" id="ARBA00022655"/>
    </source>
</evidence>
<dbReference type="HAMAP" id="MF_00446">
    <property type="entry name" value="PanD"/>
    <property type="match status" value="1"/>
</dbReference>
<feature type="chain" id="PRO_5044947473" description="Aspartate 1-decarboxylase beta chain" evidence="9">
    <location>
        <begin position="1"/>
        <end position="34"/>
    </location>
</feature>
<dbReference type="GO" id="GO:0004068">
    <property type="term" value="F:aspartate 1-decarboxylase activity"/>
    <property type="evidence" value="ECO:0007669"/>
    <property type="project" value="UniProtKB-EC"/>
</dbReference>
<reference evidence="11" key="1">
    <citation type="journal article" date="2019" name="Int. J. Syst. Evol. Microbiol.">
        <title>The Global Catalogue of Microorganisms (GCM) 10K type strain sequencing project: providing services to taxonomists for standard genome sequencing and annotation.</title>
        <authorList>
            <consortium name="The Broad Institute Genomics Platform"/>
            <consortium name="The Broad Institute Genome Sequencing Center for Infectious Disease"/>
            <person name="Wu L."/>
            <person name="Ma J."/>
        </authorList>
    </citation>
    <scope>NUCLEOTIDE SEQUENCE [LARGE SCALE GENOMIC DNA]</scope>
    <source>
        <strain evidence="11">CGMCC 4.7106</strain>
    </source>
</reference>
<keyword evidence="5 9" id="KW-0865">Zymogen</keyword>
<evidence type="ECO:0000256" key="7">
    <source>
        <dbReference type="ARBA" id="ARBA00023270"/>
    </source>
</evidence>
<comment type="function">
    <text evidence="9">Catalyzes the pyruvoyl-dependent decarboxylation of aspartate to produce beta-alanine.</text>
</comment>
<accession>A0ABW5D6U1</accession>
<keyword evidence="2 9" id="KW-0566">Pantothenate biosynthesis</keyword>
<dbReference type="Gene3D" id="2.40.40.20">
    <property type="match status" value="1"/>
</dbReference>
<keyword evidence="8 9" id="KW-0670">Pyruvate</keyword>
<evidence type="ECO:0000256" key="8">
    <source>
        <dbReference type="ARBA" id="ARBA00023317"/>
    </source>
</evidence>
<evidence type="ECO:0000256" key="1">
    <source>
        <dbReference type="ARBA" id="ARBA00022490"/>
    </source>
</evidence>
<dbReference type="PANTHER" id="PTHR21012">
    <property type="entry name" value="ASPARTATE 1-DECARBOXYLASE"/>
    <property type="match status" value="1"/>
</dbReference>
<dbReference type="EC" id="4.1.1.11" evidence="9"/>
<dbReference type="PANTHER" id="PTHR21012:SF0">
    <property type="entry name" value="ASPARTATE 1-DECARBOXYLASE"/>
    <property type="match status" value="1"/>
</dbReference>
<keyword evidence="7 9" id="KW-0704">Schiff base</keyword>
<dbReference type="EMBL" id="JBHUIT010000008">
    <property type="protein sequence ID" value="MFD2256475.1"/>
    <property type="molecule type" value="Genomic_DNA"/>
</dbReference>
<gene>
    <name evidence="9" type="primary">panD</name>
    <name evidence="10" type="ORF">ACFSSA_07300</name>
</gene>
<feature type="active site" description="Schiff-base intermediate with substrate; via pyruvic acid" evidence="9">
    <location>
        <position position="35"/>
    </location>
</feature>
<keyword evidence="11" id="KW-1185">Reference proteome</keyword>
<keyword evidence="6 9" id="KW-0456">Lyase</keyword>
<dbReference type="SUPFAM" id="SSF50692">
    <property type="entry name" value="ADC-like"/>
    <property type="match status" value="1"/>
</dbReference>
<feature type="active site" description="Proton donor" evidence="9">
    <location>
        <position position="68"/>
    </location>
</feature>
<evidence type="ECO:0000256" key="4">
    <source>
        <dbReference type="ARBA" id="ARBA00022813"/>
    </source>
</evidence>
<dbReference type="CDD" id="cd06919">
    <property type="entry name" value="Asp_decarbox"/>
    <property type="match status" value="1"/>
</dbReference>
<feature type="binding site" evidence="9">
    <location>
        <begin position="83"/>
        <end position="85"/>
    </location>
    <ligand>
        <name>substrate</name>
    </ligand>
</feature>
<sequence length="124" mass="13584">MNGDQASGKLWVREVLKSKLHRAVITEADVEYEGSIEIPRDLMDAADLWPGEKVLVASITTGARLETYVLEGPPNTGKILINGGAAHLIKKGERVAIMAFGYSDTPLKPKNLLMGDNNEILRNR</sequence>
<comment type="subunit">
    <text evidence="9">Heterooctamer of four alpha and four beta subunits.</text>
</comment>
<protein>
    <recommendedName>
        <fullName evidence="9">Aspartate 1-decarboxylase</fullName>
        <ecNumber evidence="9">4.1.1.11</ecNumber>
    </recommendedName>
    <alternativeName>
        <fullName evidence="9">Aspartate alpha-decarboxylase</fullName>
    </alternativeName>
    <component>
        <recommendedName>
            <fullName evidence="9">Aspartate 1-decarboxylase beta chain</fullName>
        </recommendedName>
    </component>
    <component>
        <recommendedName>
            <fullName evidence="9">Aspartate 1-decarboxylase alpha chain</fullName>
        </recommendedName>
    </component>
</protein>